<feature type="chain" id="PRO_5043900323" evidence="2">
    <location>
        <begin position="19"/>
        <end position="316"/>
    </location>
</feature>
<sequence>MSGFIDAIGLLSGGLTIAAFLQSNLPSNSPAGASVQVKAGLGDDSSSNLKGTIDHVYAFDYNNNYLGQSGSCGIGSDGGSCQVTVDQSSPGTQADYISIANGNDATCVSWVSVTQYDGTPGDIGKNCGLLWYYGNQEAGTYPDEDGGGPWRPHCAWFDGDHTNGFQYAAMKFTVRAYGELSKKTLSQNEGCSATIFGTDNGPINGIPATPASKRSNRPAKRAQPNRLAWIKKRLVKSQYPEQTAEQLCNSKTSFGPDFVGSDGKFCDMETKALSPLCSNEDVDGCVVAHQNGTLTVAASNRAHAVVKTYDVVSDWA</sequence>
<dbReference type="EMBL" id="JAVRRT010000004">
    <property type="protein sequence ID" value="KAK5173155.1"/>
    <property type="molecule type" value="Genomic_DNA"/>
</dbReference>
<keyword evidence="2" id="KW-0732">Signal</keyword>
<name>A0AAV9PHT3_9PEZI</name>
<feature type="signal peptide" evidence="2">
    <location>
        <begin position="1"/>
        <end position="18"/>
    </location>
</feature>
<dbReference type="AlphaFoldDB" id="A0AAV9PHT3"/>
<accession>A0AAV9PHT3</accession>
<evidence type="ECO:0000313" key="3">
    <source>
        <dbReference type="EMBL" id="KAK5173155.1"/>
    </source>
</evidence>
<dbReference type="GeneID" id="89924624"/>
<dbReference type="RefSeq" id="XP_064661873.1">
    <property type="nucleotide sequence ID" value="XM_064800534.1"/>
</dbReference>
<proteinExistence type="predicted"/>
<feature type="region of interest" description="Disordered" evidence="1">
    <location>
        <begin position="202"/>
        <end position="223"/>
    </location>
</feature>
<protein>
    <submittedName>
        <fullName evidence="3">Uncharacterized protein</fullName>
    </submittedName>
</protein>
<comment type="caution">
    <text evidence="3">The sequence shown here is derived from an EMBL/GenBank/DDBJ whole genome shotgun (WGS) entry which is preliminary data.</text>
</comment>
<reference evidence="3 4" key="1">
    <citation type="submission" date="2023-08" db="EMBL/GenBank/DDBJ databases">
        <title>Black Yeasts Isolated from many extreme environments.</title>
        <authorList>
            <person name="Coleine C."/>
            <person name="Stajich J.E."/>
            <person name="Selbmann L."/>
        </authorList>
    </citation>
    <scope>NUCLEOTIDE SEQUENCE [LARGE SCALE GENOMIC DNA]</scope>
    <source>
        <strain evidence="3 4">CCFEE 5935</strain>
    </source>
</reference>
<evidence type="ECO:0000313" key="4">
    <source>
        <dbReference type="Proteomes" id="UP001337655"/>
    </source>
</evidence>
<dbReference type="Proteomes" id="UP001337655">
    <property type="component" value="Unassembled WGS sequence"/>
</dbReference>
<keyword evidence="4" id="KW-1185">Reference proteome</keyword>
<evidence type="ECO:0000256" key="1">
    <source>
        <dbReference type="SAM" id="MobiDB-lite"/>
    </source>
</evidence>
<gene>
    <name evidence="3" type="ORF">LTR77_003277</name>
</gene>
<evidence type="ECO:0000256" key="2">
    <source>
        <dbReference type="SAM" id="SignalP"/>
    </source>
</evidence>
<organism evidence="3 4">
    <name type="scientific">Saxophila tyrrhenica</name>
    <dbReference type="NCBI Taxonomy" id="1690608"/>
    <lineage>
        <taxon>Eukaryota</taxon>
        <taxon>Fungi</taxon>
        <taxon>Dikarya</taxon>
        <taxon>Ascomycota</taxon>
        <taxon>Pezizomycotina</taxon>
        <taxon>Dothideomycetes</taxon>
        <taxon>Dothideomycetidae</taxon>
        <taxon>Mycosphaerellales</taxon>
        <taxon>Extremaceae</taxon>
        <taxon>Saxophila</taxon>
    </lineage>
</organism>